<keyword evidence="2" id="KW-1003">Cell membrane</keyword>
<accession>A0A366I8Y8</accession>
<protein>
    <submittedName>
        <fullName evidence="8">Tight adherence protein C</fullName>
    </submittedName>
</protein>
<feature type="transmembrane region" description="Helical" evidence="6">
    <location>
        <begin position="125"/>
        <end position="143"/>
    </location>
</feature>
<dbReference type="EMBL" id="QNRX01000006">
    <property type="protein sequence ID" value="RBP65995.1"/>
    <property type="molecule type" value="Genomic_DNA"/>
</dbReference>
<keyword evidence="5 6" id="KW-0472">Membrane</keyword>
<dbReference type="InterPro" id="IPR018076">
    <property type="entry name" value="T2SS_GspF_dom"/>
</dbReference>
<evidence type="ECO:0000256" key="4">
    <source>
        <dbReference type="ARBA" id="ARBA00022989"/>
    </source>
</evidence>
<keyword evidence="4 6" id="KW-1133">Transmembrane helix</keyword>
<gene>
    <name evidence="8" type="ORF">DES36_106106</name>
</gene>
<evidence type="ECO:0000256" key="2">
    <source>
        <dbReference type="ARBA" id="ARBA00022475"/>
    </source>
</evidence>
<evidence type="ECO:0000256" key="6">
    <source>
        <dbReference type="SAM" id="Phobius"/>
    </source>
</evidence>
<name>A0A366I8Y8_9FIRM</name>
<evidence type="ECO:0000256" key="1">
    <source>
        <dbReference type="ARBA" id="ARBA00004651"/>
    </source>
</evidence>
<dbReference type="GO" id="GO:0005886">
    <property type="term" value="C:plasma membrane"/>
    <property type="evidence" value="ECO:0007669"/>
    <property type="project" value="UniProtKB-SubCell"/>
</dbReference>
<evidence type="ECO:0000259" key="7">
    <source>
        <dbReference type="Pfam" id="PF00482"/>
    </source>
</evidence>
<evidence type="ECO:0000256" key="5">
    <source>
        <dbReference type="ARBA" id="ARBA00023136"/>
    </source>
</evidence>
<feature type="transmembrane region" description="Helical" evidence="6">
    <location>
        <begin position="98"/>
        <end position="119"/>
    </location>
</feature>
<dbReference type="AlphaFoldDB" id="A0A366I8Y8"/>
<dbReference type="RefSeq" id="WP_113920323.1">
    <property type="nucleotide sequence ID" value="NZ_QNRX01000006.1"/>
</dbReference>
<evidence type="ECO:0000313" key="9">
    <source>
        <dbReference type="Proteomes" id="UP000253490"/>
    </source>
</evidence>
<sequence length="305" mass="34578">MEIILYIIAFMTTIAIVLLINEMFFADKKAVKDRLEVFVDVESLPEDERAMRKSFSERIMKPSYEKLLQSISNATPEGLQEKYENTIIMAGSPKNVSFARIVAVQMMFSLLLALLLYMASSNGESTDYLIIFMGATIGFILPYRMIKVKADQRKEEITRSLPDVLDLLYVSVEAGLSFDMALKRTIDKITGPLSDEFHKALEEIRLGRNRQEALRAIVKRTGVDDLSTFITSVIQTEQLGSDIANMLQIQSTTMRQKRRQRAEEAARKLPVKMLFPLVFFIFPTLFIVVLGPAIIRIIDTLGSGF</sequence>
<dbReference type="PANTHER" id="PTHR35007:SF2">
    <property type="entry name" value="PILUS ASSEMBLE PROTEIN"/>
    <property type="match status" value="1"/>
</dbReference>
<dbReference type="Proteomes" id="UP000253490">
    <property type="component" value="Unassembled WGS sequence"/>
</dbReference>
<dbReference type="OrthoDB" id="9810662at2"/>
<dbReference type="Pfam" id="PF00482">
    <property type="entry name" value="T2SSF"/>
    <property type="match status" value="1"/>
</dbReference>
<feature type="transmembrane region" description="Helical" evidence="6">
    <location>
        <begin position="6"/>
        <end position="25"/>
    </location>
</feature>
<feature type="domain" description="Type II secretion system protein GspF" evidence="7">
    <location>
        <begin position="165"/>
        <end position="290"/>
    </location>
</feature>
<evidence type="ECO:0000313" key="8">
    <source>
        <dbReference type="EMBL" id="RBP65995.1"/>
    </source>
</evidence>
<dbReference type="PANTHER" id="PTHR35007">
    <property type="entry name" value="INTEGRAL MEMBRANE PROTEIN-RELATED"/>
    <property type="match status" value="1"/>
</dbReference>
<comment type="subcellular location">
    <subcellularLocation>
        <location evidence="1">Cell membrane</location>
        <topology evidence="1">Multi-pass membrane protein</topology>
    </subcellularLocation>
</comment>
<keyword evidence="3 6" id="KW-0812">Transmembrane</keyword>
<comment type="caution">
    <text evidence="8">The sequence shown here is derived from an EMBL/GenBank/DDBJ whole genome shotgun (WGS) entry which is preliminary data.</text>
</comment>
<keyword evidence="9" id="KW-1185">Reference proteome</keyword>
<proteinExistence type="predicted"/>
<organism evidence="8 9">
    <name type="scientific">Alkalibaculum bacchi</name>
    <dbReference type="NCBI Taxonomy" id="645887"/>
    <lineage>
        <taxon>Bacteria</taxon>
        <taxon>Bacillati</taxon>
        <taxon>Bacillota</taxon>
        <taxon>Clostridia</taxon>
        <taxon>Eubacteriales</taxon>
        <taxon>Eubacteriaceae</taxon>
        <taxon>Alkalibaculum</taxon>
    </lineage>
</organism>
<feature type="transmembrane region" description="Helical" evidence="6">
    <location>
        <begin position="274"/>
        <end position="298"/>
    </location>
</feature>
<reference evidence="8 9" key="1">
    <citation type="submission" date="2018-06" db="EMBL/GenBank/DDBJ databases">
        <title>Genomic Encyclopedia of Type Strains, Phase IV (KMG-IV): sequencing the most valuable type-strain genomes for metagenomic binning, comparative biology and taxonomic classification.</title>
        <authorList>
            <person name="Goeker M."/>
        </authorList>
    </citation>
    <scope>NUCLEOTIDE SEQUENCE [LARGE SCALE GENOMIC DNA]</scope>
    <source>
        <strain evidence="8 9">DSM 22112</strain>
    </source>
</reference>
<evidence type="ECO:0000256" key="3">
    <source>
        <dbReference type="ARBA" id="ARBA00022692"/>
    </source>
</evidence>